<dbReference type="AlphaFoldDB" id="A0AAU8MTU8"/>
<dbReference type="Pfam" id="PF16483">
    <property type="entry name" value="Glyco_hydro_64"/>
    <property type="match status" value="1"/>
</dbReference>
<dbReference type="PANTHER" id="PTHR38165">
    <property type="match status" value="1"/>
</dbReference>
<dbReference type="RefSeq" id="WP_363799148.1">
    <property type="nucleotide sequence ID" value="NZ_CP159925.1"/>
</dbReference>
<evidence type="ECO:0000313" key="2">
    <source>
        <dbReference type="EMBL" id="XCO75879.1"/>
    </source>
</evidence>
<reference evidence="2" key="1">
    <citation type="submission" date="2024-06" db="EMBL/GenBank/DDBJ databases">
        <authorList>
            <person name="Li S."/>
        </authorList>
    </citation>
    <scope>NUCLEOTIDE SEQUENCE</scope>
    <source>
        <strain evidence="2">SR10</strain>
    </source>
</reference>
<proteinExistence type="predicted"/>
<evidence type="ECO:0000259" key="1">
    <source>
        <dbReference type="PROSITE" id="PS52006"/>
    </source>
</evidence>
<organism evidence="2">
    <name type="scientific">Lysobacter firmicutimachus</name>
    <dbReference type="NCBI Taxonomy" id="1792846"/>
    <lineage>
        <taxon>Bacteria</taxon>
        <taxon>Pseudomonadati</taxon>
        <taxon>Pseudomonadota</taxon>
        <taxon>Gammaproteobacteria</taxon>
        <taxon>Lysobacterales</taxon>
        <taxon>Lysobacteraceae</taxon>
        <taxon>Lysobacter</taxon>
    </lineage>
</organism>
<dbReference type="InterPro" id="IPR037176">
    <property type="entry name" value="Osmotin/thaumatin-like_sf"/>
</dbReference>
<accession>A0AAU8MTU8</accession>
<dbReference type="PROSITE" id="PS52006">
    <property type="entry name" value="GH64"/>
    <property type="match status" value="1"/>
</dbReference>
<dbReference type="PANTHER" id="PTHR38165:SF1">
    <property type="entry name" value="GLUCANASE B"/>
    <property type="match status" value="1"/>
</dbReference>
<sequence length="435" mass="45183">MTVPLTLDATQTDLADDVPVYAYIVGKVPDGFYRLDATGLPRPMQLADNAQTAGSFPGAGQLDPAVVAALADNYPQAWADYSIPLARSGPATWIDLSQINTANLPSLGTGSAAFSGRIYISVGVPRLPFTVQSGGYAAPVPYQDGPGAQCLFDWIEFSYDSDGNFNGNTTQVDQFGFTLILDGAPGGSAQGQPTVSRDAFIAQVQALPAPLAGQPLAIPVPAAIAPAYPTGLSWLRAISPKTLTGDPAAYGTAVSGWFDDEISAWYANWQATPLVVHDVATGYYTGVVDPDSGVLNFYAGQYPTLAGWQAAAPPLAFALTGAAPSTVQFASLDVWQCNNALANGDAAQLNVGKNIAAAFNRGVVGYLLDDADCSGAAAGFYPDGGTWNAWAQLTHAVSANGLAYGFPYDDLCNQNPSIQLNGTQSVGVVLGDFYG</sequence>
<feature type="domain" description="GH64" evidence="1">
    <location>
        <begin position="1"/>
        <end position="432"/>
    </location>
</feature>
<protein>
    <submittedName>
        <fullName evidence="2">Beta-1,3-glucanase family protein</fullName>
    </submittedName>
</protein>
<dbReference type="InterPro" id="IPR037398">
    <property type="entry name" value="Glyco_hydro_64_fam"/>
</dbReference>
<name>A0AAU8MTU8_9GAMM</name>
<dbReference type="InterPro" id="IPR032477">
    <property type="entry name" value="Glyco_hydro_64"/>
</dbReference>
<gene>
    <name evidence="2" type="ORF">ABU614_03540</name>
</gene>
<dbReference type="EMBL" id="CP159925">
    <property type="protein sequence ID" value="XCO75879.1"/>
    <property type="molecule type" value="Genomic_DNA"/>
</dbReference>
<dbReference type="Gene3D" id="2.60.110.10">
    <property type="entry name" value="Thaumatin"/>
    <property type="match status" value="2"/>
</dbReference>